<name>A0A7H1NUH2_9PROT</name>
<protein>
    <submittedName>
        <fullName evidence="2">Phage portal protein, lambda family</fullName>
    </submittedName>
</protein>
<dbReference type="Proteomes" id="UP000516349">
    <property type="component" value="Chromosome"/>
</dbReference>
<sequence length="557" mass="62670">MKKSQLLGPDGNPLPLSAKQRTSALNSHWNGSAYDAADYGGTHMHGWNPLLWSPDVEKNPFRDRIVARVRDLVRNDGWASGVVTRILDNAIGGTFRPISKPDYRALKHKTGFSFDAEWADEFGRAIDSHWRSWAEDDGRYCDSERRLTFSQIMWVAMRHELIDGDALAILPWLPERVGAGKAQYATTIQLVDPDRLSDPNNTFDQKYIRGGVHIDEWGAPLGYYIRKAHQGDWFSADETVIWDYYERETDWGRPKVVHHFQPMRASEHKGAIGIFTPVLQRLKMLIKYDSTELDSAIVNAIFAAFLESPFDPVSTADALGLDDVDGNIAQYQENRREFHGEKKLTMGGVRIPTLFPGEKINTITAVRPASNFKDFENAVLRNVASGAGVSAQQVSNDWSDVNYSSARAAMLEAWKTMQRRRLSFAQGFASPIRTAWLEECCHTEKLPLPQGVNADWLKENFAQLKTPLCRCRWLGPGRGWIDPVSERQGAVLGMDAGLSTLENEVAENAGEDWEEVVDQRAVEVRRFDQLGLQRPDWAGKEQTATQASTPPQKPSAK</sequence>
<organism evidence="2 3">
    <name type="scientific">Entomobacter blattae</name>
    <dbReference type="NCBI Taxonomy" id="2762277"/>
    <lineage>
        <taxon>Bacteria</taxon>
        <taxon>Pseudomonadati</taxon>
        <taxon>Pseudomonadota</taxon>
        <taxon>Alphaproteobacteria</taxon>
        <taxon>Acetobacterales</taxon>
        <taxon>Acetobacteraceae</taxon>
        <taxon>Entomobacter</taxon>
    </lineage>
</organism>
<dbReference type="InterPro" id="IPR006429">
    <property type="entry name" value="Phage_lambda_portal"/>
</dbReference>
<proteinExistence type="predicted"/>
<dbReference type="NCBIfam" id="TIGR01539">
    <property type="entry name" value="portal_lambda"/>
    <property type="match status" value="1"/>
</dbReference>
<dbReference type="KEGG" id="ebla:JGUZn3_22310"/>
<evidence type="ECO:0000256" key="1">
    <source>
        <dbReference type="SAM" id="MobiDB-lite"/>
    </source>
</evidence>
<feature type="region of interest" description="Disordered" evidence="1">
    <location>
        <begin position="533"/>
        <end position="557"/>
    </location>
</feature>
<keyword evidence="3" id="KW-1185">Reference proteome</keyword>
<dbReference type="GO" id="GO:0005198">
    <property type="term" value="F:structural molecule activity"/>
    <property type="evidence" value="ECO:0007669"/>
    <property type="project" value="InterPro"/>
</dbReference>
<evidence type="ECO:0000313" key="2">
    <source>
        <dbReference type="EMBL" id="QNT79432.1"/>
    </source>
</evidence>
<evidence type="ECO:0000313" key="3">
    <source>
        <dbReference type="Proteomes" id="UP000516349"/>
    </source>
</evidence>
<accession>A0A7H1NUH2</accession>
<dbReference type="EMBL" id="CP060244">
    <property type="protein sequence ID" value="QNT79432.1"/>
    <property type="molecule type" value="Genomic_DNA"/>
</dbReference>
<gene>
    <name evidence="2" type="ORF">JGUZn3_22310</name>
</gene>
<dbReference type="AlphaFoldDB" id="A0A7H1NUH2"/>
<dbReference type="GO" id="GO:0019068">
    <property type="term" value="P:virion assembly"/>
    <property type="evidence" value="ECO:0007669"/>
    <property type="project" value="InterPro"/>
</dbReference>
<reference evidence="2 3" key="1">
    <citation type="submission" date="2020-08" db="EMBL/GenBank/DDBJ databases">
        <title>Complete genome sequence of Entomobacter blattae G55GP.</title>
        <authorList>
            <person name="Poehlein A."/>
            <person name="Guzman J."/>
            <person name="Daniel R."/>
            <person name="Vilcinskas A."/>
        </authorList>
    </citation>
    <scope>NUCLEOTIDE SEQUENCE [LARGE SCALE GENOMIC DNA]</scope>
    <source>
        <strain evidence="2 3">G55GP</strain>
    </source>
</reference>
<dbReference type="Pfam" id="PF05136">
    <property type="entry name" value="Phage_portal_2"/>
    <property type="match status" value="1"/>
</dbReference>
<dbReference type="RefSeq" id="WP_203413595.1">
    <property type="nucleotide sequence ID" value="NZ_CP060244.1"/>
</dbReference>